<dbReference type="PROSITE" id="PS01186">
    <property type="entry name" value="EGF_2"/>
    <property type="match status" value="1"/>
</dbReference>
<evidence type="ECO:0000259" key="14">
    <source>
        <dbReference type="PROSITE" id="PS51864"/>
    </source>
</evidence>
<dbReference type="GO" id="GO:0004222">
    <property type="term" value="F:metalloendopeptidase activity"/>
    <property type="evidence" value="ECO:0007669"/>
    <property type="project" value="UniProtKB-UniRule"/>
</dbReference>
<organism evidence="15 16">
    <name type="scientific">Teladorsagia circumcincta</name>
    <name type="common">Brown stomach worm</name>
    <name type="synonym">Ostertagia circumcincta</name>
    <dbReference type="NCBI Taxonomy" id="45464"/>
    <lineage>
        <taxon>Eukaryota</taxon>
        <taxon>Metazoa</taxon>
        <taxon>Ecdysozoa</taxon>
        <taxon>Nematoda</taxon>
        <taxon>Chromadorea</taxon>
        <taxon>Rhabditida</taxon>
        <taxon>Rhabditina</taxon>
        <taxon>Rhabditomorpha</taxon>
        <taxon>Strongyloidea</taxon>
        <taxon>Trichostrongylidae</taxon>
        <taxon>Teladorsagia</taxon>
    </lineage>
</organism>
<comment type="subcellular location">
    <subcellularLocation>
        <location evidence="1">Secreted</location>
    </subcellularLocation>
</comment>
<keyword evidence="6 11" id="KW-0862">Zinc</keyword>
<dbReference type="PROSITE" id="PS00022">
    <property type="entry name" value="EGF_1"/>
    <property type="match status" value="1"/>
</dbReference>
<feature type="domain" description="Peptidase M12A" evidence="14">
    <location>
        <begin position="1"/>
        <end position="144"/>
    </location>
</feature>
<dbReference type="Gene3D" id="3.40.390.10">
    <property type="entry name" value="Collagenase (Catalytic Domain)"/>
    <property type="match status" value="1"/>
</dbReference>
<dbReference type="InterPro" id="IPR000742">
    <property type="entry name" value="EGF"/>
</dbReference>
<feature type="domain" description="EGF-like" evidence="13">
    <location>
        <begin position="144"/>
        <end position="181"/>
    </location>
</feature>
<dbReference type="PRINTS" id="PR00480">
    <property type="entry name" value="ASTACIN"/>
</dbReference>
<keyword evidence="8 10" id="KW-1015">Disulfide bond</keyword>
<protein>
    <recommendedName>
        <fullName evidence="12">Metalloendopeptidase</fullName>
        <ecNumber evidence="12">3.4.24.-</ecNumber>
    </recommendedName>
</protein>
<comment type="caution">
    <text evidence="10">Lacks conserved residue(s) required for the propagation of feature annotation.</text>
</comment>
<keyword evidence="5 11" id="KW-0378">Hydrolase</keyword>
<dbReference type="InterPro" id="IPR001506">
    <property type="entry name" value="Peptidase_M12A"/>
</dbReference>
<evidence type="ECO:0000256" key="11">
    <source>
        <dbReference type="PROSITE-ProRule" id="PRU01211"/>
    </source>
</evidence>
<dbReference type="PANTHER" id="PTHR10127">
    <property type="entry name" value="DISCOIDIN, CUB, EGF, LAMININ , AND ZINC METALLOPROTEASE DOMAIN CONTAINING"/>
    <property type="match status" value="1"/>
</dbReference>
<dbReference type="EMBL" id="KZ352411">
    <property type="protein sequence ID" value="PIO62205.1"/>
    <property type="molecule type" value="Genomic_DNA"/>
</dbReference>
<keyword evidence="4 11" id="KW-0479">Metal-binding</keyword>
<reference evidence="15 16" key="1">
    <citation type="submission" date="2015-09" db="EMBL/GenBank/DDBJ databases">
        <title>Draft genome of the parasitic nematode Teladorsagia circumcincta isolate WARC Sus (inbred).</title>
        <authorList>
            <person name="Mitreva M."/>
        </authorList>
    </citation>
    <scope>NUCLEOTIDE SEQUENCE [LARGE SCALE GENOMIC DNA]</scope>
    <source>
        <strain evidence="15 16">S</strain>
    </source>
</reference>
<evidence type="ECO:0000259" key="13">
    <source>
        <dbReference type="PROSITE" id="PS50026"/>
    </source>
</evidence>
<sequence length="283" mass="32216">MKDPEYPGKRWHEGVNYFFDSKFSTPEIKSVFKKATELWMNNTCIDIREEKYARDTVRVYKGEGCWSFVGRIGATQSLSLGPGCETVGTAAHEIGHALGFFHTHSRYDRDEYITVDVANIKRDWADQFLLRTIENNYNYDLTYDWDICKNKPSSCKNHGFPNPRDCNKCICPGGYGGPQCDRRPDGCGEELAATDKWQQFKDQLGEASDSPREDFIKCNYWIKAPAGKKVQVKIISFSKGVATDGCIYAGVEIKTHADQRLTGYRQVTVQYIASNNNKQESCF</sequence>
<dbReference type="PANTHER" id="PTHR10127:SF780">
    <property type="entry name" value="METALLOENDOPEPTIDASE"/>
    <property type="match status" value="1"/>
</dbReference>
<evidence type="ECO:0000256" key="4">
    <source>
        <dbReference type="ARBA" id="ARBA00022723"/>
    </source>
</evidence>
<evidence type="ECO:0000313" key="16">
    <source>
        <dbReference type="Proteomes" id="UP000230423"/>
    </source>
</evidence>
<feature type="binding site" evidence="11">
    <location>
        <position position="102"/>
    </location>
    <ligand>
        <name>Zn(2+)</name>
        <dbReference type="ChEBI" id="CHEBI:29105"/>
        <note>catalytic</note>
    </ligand>
</feature>
<dbReference type="GO" id="GO:0008270">
    <property type="term" value="F:zinc ion binding"/>
    <property type="evidence" value="ECO:0007669"/>
    <property type="project" value="UniProtKB-UniRule"/>
</dbReference>
<dbReference type="PIRSF" id="PIRSF036365">
    <property type="entry name" value="Astacin_nematoda"/>
    <property type="match status" value="1"/>
</dbReference>
<dbReference type="AlphaFoldDB" id="A0A2G9TWA7"/>
<dbReference type="PROSITE" id="PS50026">
    <property type="entry name" value="EGF_3"/>
    <property type="match status" value="1"/>
</dbReference>
<dbReference type="GO" id="GO:0006508">
    <property type="term" value="P:proteolysis"/>
    <property type="evidence" value="ECO:0007669"/>
    <property type="project" value="UniProtKB-KW"/>
</dbReference>
<dbReference type="Proteomes" id="UP000230423">
    <property type="component" value="Unassembled WGS sequence"/>
</dbReference>
<comment type="cofactor">
    <cofactor evidence="11 12">
        <name>Zn(2+)</name>
        <dbReference type="ChEBI" id="CHEBI:29105"/>
    </cofactor>
    <text evidence="11 12">Binds 1 zinc ion per subunit.</text>
</comment>
<evidence type="ECO:0000256" key="6">
    <source>
        <dbReference type="ARBA" id="ARBA00022833"/>
    </source>
</evidence>
<feature type="binding site" evidence="11">
    <location>
        <position position="92"/>
    </location>
    <ligand>
        <name>Zn(2+)</name>
        <dbReference type="ChEBI" id="CHEBI:29105"/>
        <note>catalytic</note>
    </ligand>
</feature>
<keyword evidence="9" id="KW-0325">Glycoprotein</keyword>
<dbReference type="EC" id="3.4.24.-" evidence="12"/>
<evidence type="ECO:0000256" key="1">
    <source>
        <dbReference type="ARBA" id="ARBA00004613"/>
    </source>
</evidence>
<evidence type="ECO:0000256" key="7">
    <source>
        <dbReference type="ARBA" id="ARBA00023049"/>
    </source>
</evidence>
<dbReference type="SMART" id="SM00235">
    <property type="entry name" value="ZnMc"/>
    <property type="match status" value="1"/>
</dbReference>
<dbReference type="InterPro" id="IPR017050">
    <property type="entry name" value="Metallopeptidase_nem"/>
</dbReference>
<feature type="disulfide bond" evidence="10">
    <location>
        <begin position="171"/>
        <end position="180"/>
    </location>
</feature>
<keyword evidence="7 11" id="KW-0482">Metalloprotease</keyword>
<dbReference type="Pfam" id="PF01400">
    <property type="entry name" value="Astacin"/>
    <property type="match status" value="1"/>
</dbReference>
<gene>
    <name evidence="15" type="ORF">TELCIR_16248</name>
</gene>
<name>A0A2G9TWA7_TELCI</name>
<dbReference type="GO" id="GO:0005576">
    <property type="term" value="C:extracellular region"/>
    <property type="evidence" value="ECO:0007669"/>
    <property type="project" value="UniProtKB-SubCell"/>
</dbReference>
<dbReference type="InterPro" id="IPR006026">
    <property type="entry name" value="Peptidase_Metallo"/>
</dbReference>
<dbReference type="InterPro" id="IPR024079">
    <property type="entry name" value="MetalloPept_cat_dom_sf"/>
</dbReference>
<proteinExistence type="predicted"/>
<evidence type="ECO:0000256" key="3">
    <source>
        <dbReference type="ARBA" id="ARBA00022670"/>
    </source>
</evidence>
<accession>A0A2G9TWA7</accession>
<keyword evidence="10" id="KW-0245">EGF-like domain</keyword>
<dbReference type="SUPFAM" id="SSF55486">
    <property type="entry name" value="Metalloproteases ('zincins'), catalytic domain"/>
    <property type="match status" value="1"/>
</dbReference>
<evidence type="ECO:0000256" key="8">
    <source>
        <dbReference type="ARBA" id="ARBA00023157"/>
    </source>
</evidence>
<dbReference type="GO" id="GO:0018996">
    <property type="term" value="P:molting cycle, collagen and cuticulin-based cuticle"/>
    <property type="evidence" value="ECO:0007669"/>
    <property type="project" value="InterPro"/>
</dbReference>
<evidence type="ECO:0000256" key="10">
    <source>
        <dbReference type="PROSITE-ProRule" id="PRU00076"/>
    </source>
</evidence>
<keyword evidence="3 11" id="KW-0645">Protease</keyword>
<dbReference type="OrthoDB" id="6061307at2759"/>
<evidence type="ECO:0000256" key="5">
    <source>
        <dbReference type="ARBA" id="ARBA00022801"/>
    </source>
</evidence>
<feature type="active site" evidence="11">
    <location>
        <position position="93"/>
    </location>
</feature>
<keyword evidence="16" id="KW-1185">Reference proteome</keyword>
<feature type="binding site" evidence="11">
    <location>
        <position position="96"/>
    </location>
    <ligand>
        <name>Zn(2+)</name>
        <dbReference type="ChEBI" id="CHEBI:29105"/>
        <note>catalytic</note>
    </ligand>
</feature>
<evidence type="ECO:0000256" key="2">
    <source>
        <dbReference type="ARBA" id="ARBA00022525"/>
    </source>
</evidence>
<evidence type="ECO:0000256" key="9">
    <source>
        <dbReference type="ARBA" id="ARBA00023180"/>
    </source>
</evidence>
<dbReference type="PROSITE" id="PS51864">
    <property type="entry name" value="ASTACIN"/>
    <property type="match status" value="1"/>
</dbReference>
<evidence type="ECO:0000313" key="15">
    <source>
        <dbReference type="EMBL" id="PIO62205.1"/>
    </source>
</evidence>
<evidence type="ECO:0000256" key="12">
    <source>
        <dbReference type="RuleBase" id="RU361183"/>
    </source>
</evidence>
<keyword evidence="2" id="KW-0964">Secreted</keyword>